<keyword evidence="2" id="KW-1185">Reference proteome</keyword>
<name>A0ABQ3EKI1_9ACTN</name>
<evidence type="ECO:0000313" key="2">
    <source>
        <dbReference type="Proteomes" id="UP000642673"/>
    </source>
</evidence>
<reference evidence="2" key="1">
    <citation type="journal article" date="2019" name="Int. J. Syst. Evol. Microbiol.">
        <title>The Global Catalogue of Microorganisms (GCM) 10K type strain sequencing project: providing services to taxonomists for standard genome sequencing and annotation.</title>
        <authorList>
            <consortium name="The Broad Institute Genomics Platform"/>
            <consortium name="The Broad Institute Genome Sequencing Center for Infectious Disease"/>
            <person name="Wu L."/>
            <person name="Ma J."/>
        </authorList>
    </citation>
    <scope>NUCLEOTIDE SEQUENCE [LARGE SCALE GENOMIC DNA]</scope>
    <source>
        <strain evidence="2">JCM 4738</strain>
    </source>
</reference>
<accession>A0ABQ3EKI1</accession>
<gene>
    <name evidence="1" type="ORF">GCM10010347_12210</name>
</gene>
<dbReference type="EMBL" id="BMVP01000002">
    <property type="protein sequence ID" value="GHB44363.1"/>
    <property type="molecule type" value="Genomic_DNA"/>
</dbReference>
<sequence>MNADNGKDLEMDPVAVKNITDGLRGAIAELREFAPDAGATVGAGLEKLTLTGMEAGHPDVTAVFQDLCTRWDWGVRALVEEVSGLTAALHISAGMIWEEDEYRRGTFKVAANSVIGNPHADEDTAEKTSWDEIKAPFRQETPEEAQKARDEFRQQWEQAKRDAVTKGYGARLLDGAADLGQLDPAALALVREQARQAEPDAPQQGER</sequence>
<dbReference type="Proteomes" id="UP000642673">
    <property type="component" value="Unassembled WGS sequence"/>
</dbReference>
<proteinExistence type="predicted"/>
<comment type="caution">
    <text evidence="1">The sequence shown here is derived from an EMBL/GenBank/DDBJ whole genome shotgun (WGS) entry which is preliminary data.</text>
</comment>
<protein>
    <submittedName>
        <fullName evidence="1">Uncharacterized protein</fullName>
    </submittedName>
</protein>
<evidence type="ECO:0000313" key="1">
    <source>
        <dbReference type="EMBL" id="GHB44363.1"/>
    </source>
</evidence>
<dbReference type="RefSeq" id="WP_190182998.1">
    <property type="nucleotide sequence ID" value="NZ_BMVP01000002.1"/>
</dbReference>
<organism evidence="1 2">
    <name type="scientific">Streptomyces cirratus</name>
    <dbReference type="NCBI Taxonomy" id="68187"/>
    <lineage>
        <taxon>Bacteria</taxon>
        <taxon>Bacillati</taxon>
        <taxon>Actinomycetota</taxon>
        <taxon>Actinomycetes</taxon>
        <taxon>Kitasatosporales</taxon>
        <taxon>Streptomycetaceae</taxon>
        <taxon>Streptomyces</taxon>
    </lineage>
</organism>